<sequence length="365" mass="41711">MENKIDLILTLIVILICLFFIDITFGITLLCIWLTAMILTCSLPLLFKNRIHIHTHFSNQILEKGDTLSITFKLTNTTCLPTPLIQLELLCPDNLQLDCSSHLALSLAPYEIRLITIRYTALVRGVTTIGLNQLQLLNPLGLKSRPLLIDFTPFQSIITIVPELYPIHPSHPLILNHTGTNDGEDDLEIPHLTYHSFGEINFECRPYLAGDSLQKIHWKQSAKKNQLMVKKDLAASLGRKYLILDPLSHYALEDSLLEAFLSLGYTLYQRGIQTTLCLFENDAWHLYKLENESTLYNLQYQLASYHFITSNIPLTDRLTPLILKSNIGENGQLLIFSPVTQDMFQDTKNFFALHQRELLHISNKL</sequence>
<accession>A0AA42IZY7</accession>
<evidence type="ECO:0000313" key="3">
    <source>
        <dbReference type="Proteomes" id="UP001169242"/>
    </source>
</evidence>
<evidence type="ECO:0000313" key="2">
    <source>
        <dbReference type="EMBL" id="MDA3730834.1"/>
    </source>
</evidence>
<reference evidence="2" key="1">
    <citation type="journal article" date="2023" name="Int. J. Syst. Evol. Microbiol.">
        <title>&lt;i&gt;Holtiella tumoricola&lt;/i&gt; gen. nov. sp. nov., isolated from a human clinical sample.</title>
        <authorList>
            <person name="Allen-Vercoe E."/>
            <person name="Daigneault M.C."/>
            <person name="Vancuren S.J."/>
            <person name="Cochrane K."/>
            <person name="O'Neal L.L."/>
            <person name="Sankaranarayanan K."/>
            <person name="Lawson P.A."/>
        </authorList>
    </citation>
    <scope>NUCLEOTIDE SEQUENCE</scope>
    <source>
        <strain evidence="2">CC70A</strain>
    </source>
</reference>
<gene>
    <name evidence="2" type="ORF">PBV87_04890</name>
</gene>
<keyword evidence="1" id="KW-1133">Transmembrane helix</keyword>
<name>A0AA42IZY7_9FIRM</name>
<dbReference type="RefSeq" id="WP_271011338.1">
    <property type="nucleotide sequence ID" value="NZ_JAQIFT010000016.1"/>
</dbReference>
<proteinExistence type="predicted"/>
<comment type="caution">
    <text evidence="2">The sequence shown here is derived from an EMBL/GenBank/DDBJ whole genome shotgun (WGS) entry which is preliminary data.</text>
</comment>
<organism evidence="2 3">
    <name type="scientific">Holtiella tumoricola</name>
    <dbReference type="NCBI Taxonomy" id="3018743"/>
    <lineage>
        <taxon>Bacteria</taxon>
        <taxon>Bacillati</taxon>
        <taxon>Bacillota</taxon>
        <taxon>Clostridia</taxon>
        <taxon>Lachnospirales</taxon>
        <taxon>Cellulosilyticaceae</taxon>
        <taxon>Holtiella</taxon>
    </lineage>
</organism>
<keyword evidence="1" id="KW-0472">Membrane</keyword>
<dbReference type="EMBL" id="JAQIFT010000016">
    <property type="protein sequence ID" value="MDA3730834.1"/>
    <property type="molecule type" value="Genomic_DNA"/>
</dbReference>
<dbReference type="PANTHER" id="PTHR34351:SF1">
    <property type="entry name" value="SLR1927 PROTEIN"/>
    <property type="match status" value="1"/>
</dbReference>
<feature type="transmembrane region" description="Helical" evidence="1">
    <location>
        <begin position="5"/>
        <end position="21"/>
    </location>
</feature>
<protein>
    <submittedName>
        <fullName evidence="2">DUF58 domain-containing protein</fullName>
    </submittedName>
</protein>
<keyword evidence="3" id="KW-1185">Reference proteome</keyword>
<dbReference type="PANTHER" id="PTHR34351">
    <property type="entry name" value="SLR1927 PROTEIN-RELATED"/>
    <property type="match status" value="1"/>
</dbReference>
<evidence type="ECO:0000256" key="1">
    <source>
        <dbReference type="SAM" id="Phobius"/>
    </source>
</evidence>
<dbReference type="AlphaFoldDB" id="A0AA42IZY7"/>
<dbReference type="Proteomes" id="UP001169242">
    <property type="component" value="Unassembled WGS sequence"/>
</dbReference>
<keyword evidence="1" id="KW-0812">Transmembrane</keyword>